<keyword evidence="2" id="KW-0285">Flavoprotein</keyword>
<protein>
    <recommendedName>
        <fullName evidence="5">FAD/NAD(P)-binding domain-containing protein</fullName>
    </recommendedName>
</protein>
<dbReference type="GO" id="GO:0050660">
    <property type="term" value="F:flavin adenine dinucleotide binding"/>
    <property type="evidence" value="ECO:0007669"/>
    <property type="project" value="TreeGrafter"/>
</dbReference>
<dbReference type="SUPFAM" id="SSF51905">
    <property type="entry name" value="FAD/NAD(P)-binding domain"/>
    <property type="match status" value="1"/>
</dbReference>
<evidence type="ECO:0000313" key="6">
    <source>
        <dbReference type="EMBL" id="RSH92620.1"/>
    </source>
</evidence>
<feature type="domain" description="FAD/NAD(P)-binding" evidence="5">
    <location>
        <begin position="6"/>
        <end position="313"/>
    </location>
</feature>
<dbReference type="InterPro" id="IPR036188">
    <property type="entry name" value="FAD/NAD-bd_sf"/>
</dbReference>
<dbReference type="PRINTS" id="PR00368">
    <property type="entry name" value="FADPNR"/>
</dbReference>
<dbReference type="Proteomes" id="UP000279259">
    <property type="component" value="Unassembled WGS sequence"/>
</dbReference>
<evidence type="ECO:0000256" key="1">
    <source>
        <dbReference type="ARBA" id="ARBA00006442"/>
    </source>
</evidence>
<name>A0A427YNJ5_9TREE</name>
<accession>A0A427YNJ5</accession>
<dbReference type="InterPro" id="IPR023753">
    <property type="entry name" value="FAD/NAD-binding_dom"/>
</dbReference>
<organism evidence="6 7">
    <name type="scientific">Saitozyma podzolica</name>
    <dbReference type="NCBI Taxonomy" id="1890683"/>
    <lineage>
        <taxon>Eukaryota</taxon>
        <taxon>Fungi</taxon>
        <taxon>Dikarya</taxon>
        <taxon>Basidiomycota</taxon>
        <taxon>Agaricomycotina</taxon>
        <taxon>Tremellomycetes</taxon>
        <taxon>Tremellales</taxon>
        <taxon>Trimorphomycetaceae</taxon>
        <taxon>Saitozyma</taxon>
    </lineage>
</organism>
<dbReference type="OrthoDB" id="202203at2759"/>
<gene>
    <name evidence="6" type="ORF">EHS25_008065</name>
</gene>
<dbReference type="PANTHER" id="PTHR43735">
    <property type="entry name" value="APOPTOSIS-INDUCING FACTOR 1"/>
    <property type="match status" value="1"/>
</dbReference>
<dbReference type="PRINTS" id="PR00411">
    <property type="entry name" value="PNDRDTASEI"/>
</dbReference>
<evidence type="ECO:0000313" key="7">
    <source>
        <dbReference type="Proteomes" id="UP000279259"/>
    </source>
</evidence>
<dbReference type="AlphaFoldDB" id="A0A427YNJ5"/>
<keyword evidence="3" id="KW-0274">FAD</keyword>
<evidence type="ECO:0000256" key="3">
    <source>
        <dbReference type="ARBA" id="ARBA00022827"/>
    </source>
</evidence>
<reference evidence="6 7" key="1">
    <citation type="submission" date="2018-11" db="EMBL/GenBank/DDBJ databases">
        <title>Genome sequence of Saitozyma podzolica DSM 27192.</title>
        <authorList>
            <person name="Aliyu H."/>
            <person name="Gorte O."/>
            <person name="Ochsenreither K."/>
        </authorList>
    </citation>
    <scope>NUCLEOTIDE SEQUENCE [LARGE SCALE GENOMIC DNA]</scope>
    <source>
        <strain evidence="6 7">DSM 27192</strain>
    </source>
</reference>
<keyword evidence="4" id="KW-0560">Oxidoreductase</keyword>
<dbReference type="STRING" id="1890683.A0A427YNJ5"/>
<comment type="similarity">
    <text evidence="1">Belongs to the FAD-dependent oxidoreductase family.</text>
</comment>
<proteinExistence type="inferred from homology"/>
<dbReference type="Pfam" id="PF07992">
    <property type="entry name" value="Pyr_redox_2"/>
    <property type="match status" value="1"/>
</dbReference>
<keyword evidence="7" id="KW-1185">Reference proteome</keyword>
<dbReference type="EMBL" id="RSCD01000005">
    <property type="protein sequence ID" value="RSH92620.1"/>
    <property type="molecule type" value="Genomic_DNA"/>
</dbReference>
<evidence type="ECO:0000256" key="2">
    <source>
        <dbReference type="ARBA" id="ARBA00022630"/>
    </source>
</evidence>
<dbReference type="Gene3D" id="3.50.50.100">
    <property type="match status" value="1"/>
</dbReference>
<dbReference type="PANTHER" id="PTHR43735:SF3">
    <property type="entry name" value="FERROPTOSIS SUPPRESSOR PROTEIN 1"/>
    <property type="match status" value="1"/>
</dbReference>
<evidence type="ECO:0000256" key="4">
    <source>
        <dbReference type="ARBA" id="ARBA00023002"/>
    </source>
</evidence>
<evidence type="ECO:0000259" key="5">
    <source>
        <dbReference type="Pfam" id="PF07992"/>
    </source>
</evidence>
<comment type="caution">
    <text evidence="6">The sequence shown here is derived from an EMBL/GenBank/DDBJ whole genome shotgun (WGS) entry which is preliminary data.</text>
</comment>
<dbReference type="GO" id="GO:0004174">
    <property type="term" value="F:electron-transferring-flavoprotein dehydrogenase activity"/>
    <property type="evidence" value="ECO:0007669"/>
    <property type="project" value="TreeGrafter"/>
</dbReference>
<sequence>MSEYQNIVVIGASQAGHSLVNALAPNLPTTHRILLVDALDFAFWPIASLRAAVVPGWEKRVTAPLNTSTVFDAGSAHQVIAPNKVVELRESSIVLEKPFEGSTELPFFRCVIATGASQPAPMRPAEGATEESYRAELVKSQEEIAKATKVVVIGSGAVGVEMAGEIKSAHPSKSITIVSASPHVLNPGPVEPAKDKDSWVSPTVLPKLSSALEAAIPALGIDLILNERVVVPSSGAAVAEGEKDRRGGLCVCVDWKQAELGNRAEGGPRSGEGGLVVVDEFLRVRSDKLKNYYAVGDVSNTPGWKTVQGAKYDGEGAAPNIVADVKGQSGKKYVRPTAHGMIIPLGPKEVRGHLTLPVVGTWMLPNAMGKAVKGTKLFVEDSWLPRFKGAEKVAVPAPA</sequence>
<dbReference type="GO" id="GO:0005737">
    <property type="term" value="C:cytoplasm"/>
    <property type="evidence" value="ECO:0007669"/>
    <property type="project" value="TreeGrafter"/>
</dbReference>